<accession>A0AAJ2UM55</accession>
<dbReference type="Pfam" id="PF11127">
    <property type="entry name" value="YgaP-like_TM"/>
    <property type="match status" value="1"/>
</dbReference>
<dbReference type="EMBL" id="JARAWN010000093">
    <property type="protein sequence ID" value="MDX3131504.1"/>
    <property type="molecule type" value="Genomic_DNA"/>
</dbReference>
<dbReference type="Pfam" id="PF00581">
    <property type="entry name" value="Rhodanese"/>
    <property type="match status" value="1"/>
</dbReference>
<dbReference type="PROSITE" id="PS50206">
    <property type="entry name" value="RHODANESE_3"/>
    <property type="match status" value="1"/>
</dbReference>
<evidence type="ECO:0000259" key="2">
    <source>
        <dbReference type="PROSITE" id="PS50206"/>
    </source>
</evidence>
<dbReference type="CDD" id="cd00158">
    <property type="entry name" value="RHOD"/>
    <property type="match status" value="1"/>
</dbReference>
<dbReference type="Gene3D" id="6.10.140.1340">
    <property type="match status" value="1"/>
</dbReference>
<dbReference type="PANTHER" id="PTHR45431:SF3">
    <property type="entry name" value="RHODANESE-LIKE DOMAIN-CONTAINING PROTEIN 15, CHLOROPLASTIC"/>
    <property type="match status" value="1"/>
</dbReference>
<dbReference type="InterPro" id="IPR001763">
    <property type="entry name" value="Rhodanese-like_dom"/>
</dbReference>
<dbReference type="InterPro" id="IPR021309">
    <property type="entry name" value="YgaP-like_TM"/>
</dbReference>
<organism evidence="3 4">
    <name type="scientific">Streptomyces europaeiscabiei</name>
    <dbReference type="NCBI Taxonomy" id="146819"/>
    <lineage>
        <taxon>Bacteria</taxon>
        <taxon>Bacillati</taxon>
        <taxon>Actinomycetota</taxon>
        <taxon>Actinomycetes</taxon>
        <taxon>Kitasatosporales</taxon>
        <taxon>Streptomycetaceae</taxon>
        <taxon>Streptomyces</taxon>
    </lineage>
</organism>
<evidence type="ECO:0000313" key="3">
    <source>
        <dbReference type="EMBL" id="MDX3131504.1"/>
    </source>
</evidence>
<comment type="caution">
    <text evidence="3">The sequence shown here is derived from an EMBL/GenBank/DDBJ whole genome shotgun (WGS) entry which is preliminary data.</text>
</comment>
<feature type="domain" description="Rhodanese" evidence="2">
    <location>
        <begin position="18"/>
        <end position="106"/>
    </location>
</feature>
<keyword evidence="1" id="KW-1133">Transmembrane helix</keyword>
<dbReference type="PANTHER" id="PTHR45431">
    <property type="entry name" value="RHODANESE-LIKE DOMAIN-CONTAINING PROTEIN 15, CHLOROPLASTIC"/>
    <property type="match status" value="1"/>
</dbReference>
<dbReference type="GO" id="GO:0004792">
    <property type="term" value="F:thiosulfate-cyanide sulfurtransferase activity"/>
    <property type="evidence" value="ECO:0007669"/>
    <property type="project" value="InterPro"/>
</dbReference>
<proteinExistence type="predicted"/>
<dbReference type="SUPFAM" id="SSF52821">
    <property type="entry name" value="Rhodanese/Cell cycle control phosphatase"/>
    <property type="match status" value="1"/>
</dbReference>
<dbReference type="Gene3D" id="3.40.250.10">
    <property type="entry name" value="Rhodanese-like domain"/>
    <property type="match status" value="1"/>
</dbReference>
<reference evidence="3" key="1">
    <citation type="journal article" date="2023" name="Microb. Genom.">
        <title>Mesoterricola silvestris gen. nov., sp. nov., Mesoterricola sediminis sp. nov., Geothrix oryzae sp. nov., Geothrix edaphica sp. nov., Geothrix rubra sp. nov., and Geothrix limicola sp. nov., six novel members of Acidobacteriota isolated from soils.</title>
        <authorList>
            <person name="Weisberg A.J."/>
            <person name="Pearce E."/>
            <person name="Kramer C.G."/>
            <person name="Chang J.H."/>
            <person name="Clarke C.R."/>
        </authorList>
    </citation>
    <scope>NUCLEOTIDE SEQUENCE</scope>
    <source>
        <strain evidence="3">ND06-05F</strain>
    </source>
</reference>
<evidence type="ECO:0000313" key="4">
    <source>
        <dbReference type="Proteomes" id="UP001273589"/>
    </source>
</evidence>
<protein>
    <submittedName>
        <fullName evidence="3">Rhodanese-like domain-containing protein</fullName>
    </submittedName>
</protein>
<dbReference type="SMART" id="SM00450">
    <property type="entry name" value="RHOD"/>
    <property type="match status" value="1"/>
</dbReference>
<dbReference type="InterPro" id="IPR052367">
    <property type="entry name" value="Thiosulfate_ST/Rhodanese-like"/>
</dbReference>
<dbReference type="InterPro" id="IPR001307">
    <property type="entry name" value="Thiosulphate_STrfase_CS"/>
</dbReference>
<dbReference type="InterPro" id="IPR036873">
    <property type="entry name" value="Rhodanese-like_dom_sf"/>
</dbReference>
<name>A0AAJ2UM55_9ACTN</name>
<keyword evidence="1" id="KW-0812">Transmembrane</keyword>
<feature type="transmembrane region" description="Helical" evidence="1">
    <location>
        <begin position="148"/>
        <end position="168"/>
    </location>
</feature>
<dbReference type="Proteomes" id="UP001273589">
    <property type="component" value="Unassembled WGS sequence"/>
</dbReference>
<evidence type="ECO:0000256" key="1">
    <source>
        <dbReference type="SAM" id="Phobius"/>
    </source>
</evidence>
<dbReference type="RefSeq" id="WP_319692749.1">
    <property type="nucleotide sequence ID" value="NZ_JARAWN010000093.1"/>
</dbReference>
<gene>
    <name evidence="3" type="ORF">PV367_17335</name>
</gene>
<feature type="transmembrane region" description="Helical" evidence="1">
    <location>
        <begin position="123"/>
        <end position="142"/>
    </location>
</feature>
<dbReference type="AlphaFoldDB" id="A0AAJ2UM55"/>
<keyword evidence="1" id="KW-0472">Membrane</keyword>
<sequence>MSTPPAPRSLGIDETRERLPELTVIDVRTPGEYASGHVPGALNLPLDQMERALPVLKESGAELLMVCRSGARSGKACALLAEHGVAAADLAGGTNAWAAAGHELHRPSGGATATWAMERQVRFTAGALVLVGLGLGLPYPAWRLLSAAVAGGLVLSALTDTCGMAAILSRLPHNRPRATDLDATLATLAALRAR</sequence>
<dbReference type="PROSITE" id="PS00380">
    <property type="entry name" value="RHODANESE_1"/>
    <property type="match status" value="1"/>
</dbReference>